<feature type="region of interest" description="Disordered" evidence="1">
    <location>
        <begin position="1"/>
        <end position="21"/>
    </location>
</feature>
<dbReference type="GO" id="GO:0016874">
    <property type="term" value="F:ligase activity"/>
    <property type="evidence" value="ECO:0007669"/>
    <property type="project" value="UniProtKB-KW"/>
</dbReference>
<dbReference type="SUPFAM" id="SSF56091">
    <property type="entry name" value="DNA ligase/mRNA capping enzyme, catalytic domain"/>
    <property type="match status" value="1"/>
</dbReference>
<protein>
    <submittedName>
        <fullName evidence="3">RNA ligase family protein</fullName>
    </submittedName>
</protein>
<dbReference type="Pfam" id="PF09414">
    <property type="entry name" value="RNA_ligase"/>
    <property type="match status" value="1"/>
</dbReference>
<evidence type="ECO:0000313" key="3">
    <source>
        <dbReference type="EMBL" id="MCW3483807.1"/>
    </source>
</evidence>
<dbReference type="Proteomes" id="UP001207742">
    <property type="component" value="Unassembled WGS sequence"/>
</dbReference>
<dbReference type="Gene3D" id="3.30.470.30">
    <property type="entry name" value="DNA ligase/mRNA capping enzyme"/>
    <property type="match status" value="1"/>
</dbReference>
<feature type="domain" description="RNA ligase" evidence="2">
    <location>
        <begin position="53"/>
        <end position="216"/>
    </location>
</feature>
<proteinExistence type="predicted"/>
<comment type="caution">
    <text evidence="3">The sequence shown here is derived from an EMBL/GenBank/DDBJ whole genome shotgun (WGS) entry which is preliminary data.</text>
</comment>
<evidence type="ECO:0000256" key="1">
    <source>
        <dbReference type="SAM" id="MobiDB-lite"/>
    </source>
</evidence>
<dbReference type="EMBL" id="JAPDNS010000001">
    <property type="protein sequence ID" value="MCW3483807.1"/>
    <property type="molecule type" value="Genomic_DNA"/>
</dbReference>
<name>A0ABT3IIP2_9BACT</name>
<dbReference type="RefSeq" id="WP_264729326.1">
    <property type="nucleotide sequence ID" value="NZ_JAPDNR010000001.1"/>
</dbReference>
<reference evidence="3 4" key="1">
    <citation type="submission" date="2022-10" db="EMBL/GenBank/DDBJ databases">
        <title>Chitinophaga nivalis PC15 sp. nov., isolated from Pyeongchang county, South Korea.</title>
        <authorList>
            <person name="Trinh H.N."/>
        </authorList>
    </citation>
    <scope>NUCLEOTIDE SEQUENCE [LARGE SCALE GENOMIC DNA]</scope>
    <source>
        <strain evidence="3 4">PC14</strain>
    </source>
</reference>
<keyword evidence="4" id="KW-1185">Reference proteome</keyword>
<dbReference type="InterPro" id="IPR021122">
    <property type="entry name" value="RNA_ligase_dom_REL/Rnl2"/>
</dbReference>
<evidence type="ECO:0000259" key="2">
    <source>
        <dbReference type="Pfam" id="PF09414"/>
    </source>
</evidence>
<sequence>MSTQKINADKPIGKSYGSIPHLPGSRVGQMDYHISEGQAQIATLKVRDKYDLIIVQEKLDGSNVAVAKVNGQIIAITRSGYLATTSKYIQHHLFDTWVNQNKNRFFELLNEGERICGEWLAQAHGTIYELKHEPFVGFDLRTGKERVVFEELSIRTKKLDITLPHVLSYGPTSIQSVLELQGATGRTFFNAHGSIDGIEGAVWRVERKGKVDFLTKFVRHDKEDGKYLPEKNGSGEPIFNTWNGSPVNLLIK</sequence>
<organism evidence="3 4">
    <name type="scientific">Chitinophaga nivalis</name>
    <dbReference type="NCBI Taxonomy" id="2991709"/>
    <lineage>
        <taxon>Bacteria</taxon>
        <taxon>Pseudomonadati</taxon>
        <taxon>Bacteroidota</taxon>
        <taxon>Chitinophagia</taxon>
        <taxon>Chitinophagales</taxon>
        <taxon>Chitinophagaceae</taxon>
        <taxon>Chitinophaga</taxon>
    </lineage>
</organism>
<accession>A0ABT3IIP2</accession>
<evidence type="ECO:0000313" key="4">
    <source>
        <dbReference type="Proteomes" id="UP001207742"/>
    </source>
</evidence>
<keyword evidence="3" id="KW-0436">Ligase</keyword>
<gene>
    <name evidence="3" type="ORF">OL497_07885</name>
</gene>